<gene>
    <name evidence="1" type="ORF">SAMN05444169_6813</name>
</gene>
<protein>
    <submittedName>
        <fullName evidence="1">Uncharacterized protein</fullName>
    </submittedName>
</protein>
<evidence type="ECO:0000313" key="1">
    <source>
        <dbReference type="EMBL" id="SHH30767.1"/>
    </source>
</evidence>
<dbReference type="EMBL" id="LT670818">
    <property type="protein sequence ID" value="SHH30767.1"/>
    <property type="molecule type" value="Genomic_DNA"/>
</dbReference>
<evidence type="ECO:0000313" key="2">
    <source>
        <dbReference type="Proteomes" id="UP000190675"/>
    </source>
</evidence>
<dbReference type="Proteomes" id="UP000190675">
    <property type="component" value="Chromosome I"/>
</dbReference>
<reference evidence="1 2" key="1">
    <citation type="submission" date="2016-11" db="EMBL/GenBank/DDBJ databases">
        <authorList>
            <person name="Jaros S."/>
            <person name="Januszkiewicz K."/>
            <person name="Wedrychowicz H."/>
        </authorList>
    </citation>
    <scope>NUCLEOTIDE SEQUENCE [LARGE SCALE GENOMIC DNA]</scope>
    <source>
        <strain evidence="1 2">GAS242</strain>
    </source>
</reference>
<accession>A0A1M5RWN1</accession>
<proteinExistence type="predicted"/>
<sequence>MTPPICSTMRRLMAPSPVPPKRRLMRAFGSFGSTSTLTVSPSPCPFGTFAPFSKRLSRPRRPWYVMEAKMSV</sequence>
<name>A0A1M5RWN1_9BRAD</name>
<dbReference type="AlphaFoldDB" id="A0A1M5RWN1"/>
<organism evidence="1 2">
    <name type="scientific">Bradyrhizobium erythrophlei</name>
    <dbReference type="NCBI Taxonomy" id="1437360"/>
    <lineage>
        <taxon>Bacteria</taxon>
        <taxon>Pseudomonadati</taxon>
        <taxon>Pseudomonadota</taxon>
        <taxon>Alphaproteobacteria</taxon>
        <taxon>Hyphomicrobiales</taxon>
        <taxon>Nitrobacteraceae</taxon>
        <taxon>Bradyrhizobium</taxon>
    </lineage>
</organism>